<dbReference type="InterPro" id="IPR036361">
    <property type="entry name" value="SAP_dom_sf"/>
</dbReference>
<evidence type="ECO:0000313" key="9">
    <source>
        <dbReference type="RefSeq" id="XP_015605092.1"/>
    </source>
</evidence>
<dbReference type="InterPro" id="IPR027417">
    <property type="entry name" value="P-loop_NTPase"/>
</dbReference>
<gene>
    <name evidence="9" type="primary">LOC107272440</name>
</gene>
<dbReference type="PROSITE" id="PS50188">
    <property type="entry name" value="B302_SPRY"/>
    <property type="match status" value="1"/>
</dbReference>
<protein>
    <submittedName>
        <fullName evidence="9">Heterogeneous nuclear ribonucleoprotein U-like protein 2 isoform X1</fullName>
    </submittedName>
</protein>
<dbReference type="PANTHER" id="PTHR12381:SF56">
    <property type="entry name" value="B30.2_SPRY DOMAIN-CONTAINING PROTEIN-RELATED"/>
    <property type="match status" value="1"/>
</dbReference>
<dbReference type="InterPro" id="IPR043136">
    <property type="entry name" value="B30.2/SPRY_sf"/>
</dbReference>
<dbReference type="GO" id="GO:0003723">
    <property type="term" value="F:RNA binding"/>
    <property type="evidence" value="ECO:0007669"/>
    <property type="project" value="TreeGrafter"/>
</dbReference>
<dbReference type="SUPFAM" id="SSF52540">
    <property type="entry name" value="P-loop containing nucleoside triphosphate hydrolases"/>
    <property type="match status" value="1"/>
</dbReference>
<dbReference type="Pfam" id="PF02037">
    <property type="entry name" value="SAP"/>
    <property type="match status" value="1"/>
</dbReference>
<feature type="compositionally biased region" description="Basic and acidic residues" evidence="5">
    <location>
        <begin position="293"/>
        <end position="348"/>
    </location>
</feature>
<dbReference type="Pfam" id="PF00622">
    <property type="entry name" value="SPRY"/>
    <property type="match status" value="1"/>
</dbReference>
<dbReference type="KEGG" id="ccin:107272440"/>
<feature type="region of interest" description="Disordered" evidence="5">
    <location>
        <begin position="37"/>
        <end position="369"/>
    </location>
</feature>
<feature type="compositionally biased region" description="Basic residues" evidence="5">
    <location>
        <begin position="349"/>
        <end position="358"/>
    </location>
</feature>
<feature type="compositionally biased region" description="Polar residues" evidence="5">
    <location>
        <begin position="105"/>
        <end position="124"/>
    </location>
</feature>
<evidence type="ECO:0000256" key="1">
    <source>
        <dbReference type="ARBA" id="ARBA00004123"/>
    </source>
</evidence>
<dbReference type="RefSeq" id="XP_015605092.1">
    <property type="nucleotide sequence ID" value="XM_015749606.2"/>
</dbReference>
<keyword evidence="3" id="KW-0597">Phosphoprotein</keyword>
<feature type="compositionally biased region" description="Low complexity" evidence="5">
    <location>
        <begin position="72"/>
        <end position="83"/>
    </location>
</feature>
<keyword evidence="4" id="KW-0539">Nucleus</keyword>
<evidence type="ECO:0000313" key="8">
    <source>
        <dbReference type="Proteomes" id="UP000694920"/>
    </source>
</evidence>
<dbReference type="SMART" id="SM00449">
    <property type="entry name" value="SPRY"/>
    <property type="match status" value="1"/>
</dbReference>
<dbReference type="CDD" id="cd12884">
    <property type="entry name" value="SPRY_hnRNP"/>
    <property type="match status" value="1"/>
</dbReference>
<feature type="compositionally biased region" description="Polar residues" evidence="5">
    <location>
        <begin position="87"/>
        <end position="96"/>
    </location>
</feature>
<evidence type="ECO:0000256" key="2">
    <source>
        <dbReference type="ARBA" id="ARBA00022481"/>
    </source>
</evidence>
<feature type="compositionally biased region" description="Gly residues" evidence="5">
    <location>
        <begin position="846"/>
        <end position="864"/>
    </location>
</feature>
<feature type="compositionally biased region" description="Basic and acidic residues" evidence="5">
    <location>
        <begin position="246"/>
        <end position="268"/>
    </location>
</feature>
<evidence type="ECO:0000256" key="3">
    <source>
        <dbReference type="ARBA" id="ARBA00022553"/>
    </source>
</evidence>
<sequence>MDPAKLKVVELRAELSQRGLDAKGNKAVLVERLRKALEEETGNHPVDTTITETDTEDTGDSLKETREKSPEPSKTVPTPKTPVRGARSSTATTPVKTPSRAAAKTPSTPVSAKQPSPVKTPTQEKPQEIEPTSAESVIEKPKEVEDPQLSPVPAETSEQEPESSLKSVEADILPASPQNVSHNEESTEKSDANVDRESPVKSTDHVKDISDLPDIVEDTGEQKSEMVEELQEVVQESSESSAESSVKGEQDDKDIKSEPIQEEEHSSLMEEASIQVKAEERMEEDVPSSTEVTKAESDDIIKKEVTEEPVEELPKKIEGESSVKREEDVEMKEQTERESEVKDRDRKDRKDRKRKRSPSPREERHITPPLIRAEDEPEFDEDAVLLSWYDSDLNLMINKDSFCSATPMHSDGFCYIWAGARASYGFTCGKVYYETKIIEHCPINLQDEENSHVLRVGWSVAQTSMQLGEEKLSYGYGGTGKKSTNNKFTDYGGTFTKDDVVGCFLDMSNDENVIISYTLNGENLGEAFTISKAELGEKALFPHVLSKNCSFACNFGQEESWIKGIPVEYVPVGTVELKDRTPGPRRPSKKQDCEMIMMCGLPAAGKTFWANKYAVEHADKMYNILSTNNLIDKMKVLGLPRKRNYHGRWEVLIDKCTRALNKLLDVASIRRRNYILDQTNVYPSAQRRKMRHFYGFHRRAVVVVPTDEEFKLRTAKREAIEGKDVPDTAVLEMKANFSSPSTGESFDVVEWSDLPEDEAKKIIEKYNKEGRDAGFGQQQVNKKPRFERSDSHRDSRDSRNSRDSRDSRDHRDRRGYPDRNRNSGWRGGSNSGWRDRQQRGGHMRHGGGYGGPPSGGWRGGGRGGPSATPSSSHRGGERRGSGGDRRPGNDRNRQAVSRQGNWAPMGSYQSSQPQQGHWSQPGSSWSSGSGGQSQQQNNWSGQQSGWGQQSSWGNWKGYGQGSYNQSGYGQQGYGNGNWNNWNSQYYNQYWGQQQQQQQQSGQTTTAGGQATTTTGGTATTVSTTNTAASYGYPQNWQGYTQAYTFPAQTASANSQQQAQQQK</sequence>
<feature type="compositionally biased region" description="Basic and acidic residues" evidence="5">
    <location>
        <begin position="784"/>
        <end position="821"/>
    </location>
</feature>
<dbReference type="Pfam" id="PF13671">
    <property type="entry name" value="AAA_33"/>
    <property type="match status" value="1"/>
</dbReference>
<proteinExistence type="predicted"/>
<feature type="compositionally biased region" description="Basic and acidic residues" evidence="5">
    <location>
        <begin position="182"/>
        <end position="210"/>
    </location>
</feature>
<dbReference type="GeneID" id="107272440"/>
<comment type="subcellular location">
    <subcellularLocation>
        <location evidence="1">Nucleus</location>
    </subcellularLocation>
</comment>
<evidence type="ECO:0000259" key="6">
    <source>
        <dbReference type="PROSITE" id="PS50188"/>
    </source>
</evidence>
<dbReference type="PROSITE" id="PS50800">
    <property type="entry name" value="SAP"/>
    <property type="match status" value="1"/>
</dbReference>
<name>A0AAJ7FRT0_CEPCN</name>
<dbReference type="GO" id="GO:0005634">
    <property type="term" value="C:nucleus"/>
    <property type="evidence" value="ECO:0007669"/>
    <property type="project" value="UniProtKB-SubCell"/>
</dbReference>
<dbReference type="PANTHER" id="PTHR12381">
    <property type="entry name" value="HETEROGENEOUS NUCLEAR RIBONUCLEOPROTEIN U FAMILY MEMBER"/>
    <property type="match status" value="1"/>
</dbReference>
<feature type="compositionally biased region" description="Basic and acidic residues" evidence="5">
    <location>
        <begin position="60"/>
        <end position="71"/>
    </location>
</feature>
<feature type="compositionally biased region" description="Low complexity" evidence="5">
    <location>
        <begin position="232"/>
        <end position="245"/>
    </location>
</feature>
<feature type="region of interest" description="Disordered" evidence="5">
    <location>
        <begin position="997"/>
        <end position="1021"/>
    </location>
</feature>
<dbReference type="InterPro" id="IPR003034">
    <property type="entry name" value="SAP_dom"/>
</dbReference>
<organism evidence="8 9">
    <name type="scientific">Cephus cinctus</name>
    <name type="common">Wheat stem sawfly</name>
    <dbReference type="NCBI Taxonomy" id="211228"/>
    <lineage>
        <taxon>Eukaryota</taxon>
        <taxon>Metazoa</taxon>
        <taxon>Ecdysozoa</taxon>
        <taxon>Arthropoda</taxon>
        <taxon>Hexapoda</taxon>
        <taxon>Insecta</taxon>
        <taxon>Pterygota</taxon>
        <taxon>Neoptera</taxon>
        <taxon>Endopterygota</taxon>
        <taxon>Hymenoptera</taxon>
        <taxon>Cephoidea</taxon>
        <taxon>Cephidae</taxon>
        <taxon>Cephus</taxon>
    </lineage>
</organism>
<dbReference type="Gene3D" id="2.60.120.920">
    <property type="match status" value="1"/>
</dbReference>
<evidence type="ECO:0000259" key="7">
    <source>
        <dbReference type="PROSITE" id="PS50800"/>
    </source>
</evidence>
<keyword evidence="8" id="KW-1185">Reference proteome</keyword>
<dbReference type="InterPro" id="IPR001870">
    <property type="entry name" value="B30.2/SPRY"/>
</dbReference>
<dbReference type="InterPro" id="IPR013320">
    <property type="entry name" value="ConA-like_dom_sf"/>
</dbReference>
<evidence type="ECO:0000256" key="5">
    <source>
        <dbReference type="SAM" id="MobiDB-lite"/>
    </source>
</evidence>
<feature type="compositionally biased region" description="Basic and acidic residues" evidence="5">
    <location>
        <begin position="874"/>
        <end position="893"/>
    </location>
</feature>
<accession>A0AAJ7FRT0</accession>
<dbReference type="GO" id="GO:0000380">
    <property type="term" value="P:alternative mRNA splicing, via spliceosome"/>
    <property type="evidence" value="ECO:0007669"/>
    <property type="project" value="TreeGrafter"/>
</dbReference>
<dbReference type="Gene3D" id="3.40.50.300">
    <property type="entry name" value="P-loop containing nucleotide triphosphate hydrolases"/>
    <property type="match status" value="1"/>
</dbReference>
<feature type="domain" description="SAP" evidence="7">
    <location>
        <begin position="3"/>
        <end position="37"/>
    </location>
</feature>
<feature type="domain" description="B30.2/SPRY" evidence="6">
    <location>
        <begin position="353"/>
        <end position="560"/>
    </location>
</feature>
<feature type="region of interest" description="Disordered" evidence="5">
    <location>
        <begin position="769"/>
        <end position="953"/>
    </location>
</feature>
<dbReference type="Gene3D" id="1.10.720.30">
    <property type="entry name" value="SAP domain"/>
    <property type="match status" value="1"/>
</dbReference>
<evidence type="ECO:0000256" key="4">
    <source>
        <dbReference type="ARBA" id="ARBA00023242"/>
    </source>
</evidence>
<dbReference type="InterPro" id="IPR035778">
    <property type="entry name" value="SPRY_hnRNP_U"/>
</dbReference>
<feature type="compositionally biased region" description="Low complexity" evidence="5">
    <location>
        <begin position="909"/>
        <end position="953"/>
    </location>
</feature>
<keyword evidence="2" id="KW-0488">Methylation</keyword>
<dbReference type="Proteomes" id="UP000694920">
    <property type="component" value="Unplaced"/>
</dbReference>
<dbReference type="SMART" id="SM00513">
    <property type="entry name" value="SAP"/>
    <property type="match status" value="1"/>
</dbReference>
<dbReference type="SUPFAM" id="SSF68906">
    <property type="entry name" value="SAP domain"/>
    <property type="match status" value="1"/>
</dbReference>
<dbReference type="InterPro" id="IPR003877">
    <property type="entry name" value="SPRY_dom"/>
</dbReference>
<dbReference type="SUPFAM" id="SSF49899">
    <property type="entry name" value="Concanavalin A-like lectins/glucanases"/>
    <property type="match status" value="1"/>
</dbReference>
<reference evidence="9" key="1">
    <citation type="submission" date="2025-08" db="UniProtKB">
        <authorList>
            <consortium name="RefSeq"/>
        </authorList>
    </citation>
    <scope>IDENTIFICATION</scope>
</reference>
<dbReference type="AlphaFoldDB" id="A0AAJ7FRT0"/>